<feature type="compositionally biased region" description="Polar residues" evidence="1">
    <location>
        <begin position="89"/>
        <end position="98"/>
    </location>
</feature>
<gene>
    <name evidence="2" type="ORF">OLC1_LOCUS21660</name>
</gene>
<reference evidence="2" key="1">
    <citation type="submission" date="2023-03" db="EMBL/GenBank/DDBJ databases">
        <authorList>
            <person name="Julca I."/>
        </authorList>
    </citation>
    <scope>NUCLEOTIDE SEQUENCE</scope>
</reference>
<name>A0AAV1E589_OLDCO</name>
<protein>
    <submittedName>
        <fullName evidence="2">OLC1v1015903C1</fullName>
    </submittedName>
</protein>
<evidence type="ECO:0000313" key="2">
    <source>
        <dbReference type="EMBL" id="CAI9115069.1"/>
    </source>
</evidence>
<dbReference type="AlphaFoldDB" id="A0AAV1E589"/>
<keyword evidence="3" id="KW-1185">Reference proteome</keyword>
<feature type="region of interest" description="Disordered" evidence="1">
    <location>
        <begin position="113"/>
        <end position="135"/>
    </location>
</feature>
<evidence type="ECO:0000256" key="1">
    <source>
        <dbReference type="SAM" id="MobiDB-lite"/>
    </source>
</evidence>
<dbReference type="EMBL" id="OX459125">
    <property type="protein sequence ID" value="CAI9115069.1"/>
    <property type="molecule type" value="Genomic_DNA"/>
</dbReference>
<feature type="compositionally biased region" description="Polar residues" evidence="1">
    <location>
        <begin position="1"/>
        <end position="11"/>
    </location>
</feature>
<accession>A0AAV1E589</accession>
<organism evidence="2 3">
    <name type="scientific">Oldenlandia corymbosa var. corymbosa</name>
    <dbReference type="NCBI Taxonomy" id="529605"/>
    <lineage>
        <taxon>Eukaryota</taxon>
        <taxon>Viridiplantae</taxon>
        <taxon>Streptophyta</taxon>
        <taxon>Embryophyta</taxon>
        <taxon>Tracheophyta</taxon>
        <taxon>Spermatophyta</taxon>
        <taxon>Magnoliopsida</taxon>
        <taxon>eudicotyledons</taxon>
        <taxon>Gunneridae</taxon>
        <taxon>Pentapetalae</taxon>
        <taxon>asterids</taxon>
        <taxon>lamiids</taxon>
        <taxon>Gentianales</taxon>
        <taxon>Rubiaceae</taxon>
        <taxon>Rubioideae</taxon>
        <taxon>Spermacoceae</taxon>
        <taxon>Hedyotis-Oldenlandia complex</taxon>
        <taxon>Oldenlandia</taxon>
    </lineage>
</organism>
<feature type="region of interest" description="Disordered" evidence="1">
    <location>
        <begin position="1"/>
        <end position="20"/>
    </location>
</feature>
<sequence length="228" mass="25420">MTPPSEHQQNFELPPESNWGWEKMTEMFGKRGKKDDPNFREIAAVVTPKQPRSKIDLTVSALLGRIWRNLFPTSTQVLSSQKIDHPRSKQQPQEQGKQGTPLVVDESLLKLQVDPANGDPKPSQVSKSSRLQDESVVPIEKAQVENPPEAVPQPAKALEVSTSRLTVKLKLMVPVDIPESPPPLVVHSRMEVIPVDANPPPTTVAKPLSPKREVRIRSPTLINCYWSC</sequence>
<feature type="region of interest" description="Disordered" evidence="1">
    <location>
        <begin position="78"/>
        <end position="100"/>
    </location>
</feature>
<evidence type="ECO:0000313" key="3">
    <source>
        <dbReference type="Proteomes" id="UP001161247"/>
    </source>
</evidence>
<dbReference type="Proteomes" id="UP001161247">
    <property type="component" value="Chromosome 8"/>
</dbReference>
<proteinExistence type="predicted"/>